<keyword evidence="3" id="KW-1185">Reference proteome</keyword>
<feature type="region of interest" description="Disordered" evidence="1">
    <location>
        <begin position="179"/>
        <end position="212"/>
    </location>
</feature>
<organism evidence="2 3">
    <name type="scientific">Papaver somniferum</name>
    <name type="common">Opium poppy</name>
    <dbReference type="NCBI Taxonomy" id="3469"/>
    <lineage>
        <taxon>Eukaryota</taxon>
        <taxon>Viridiplantae</taxon>
        <taxon>Streptophyta</taxon>
        <taxon>Embryophyta</taxon>
        <taxon>Tracheophyta</taxon>
        <taxon>Spermatophyta</taxon>
        <taxon>Magnoliopsida</taxon>
        <taxon>Ranunculales</taxon>
        <taxon>Papaveraceae</taxon>
        <taxon>Papaveroideae</taxon>
        <taxon>Papaver</taxon>
    </lineage>
</organism>
<dbReference type="AlphaFoldDB" id="A0A4Y7IGN4"/>
<evidence type="ECO:0000313" key="3">
    <source>
        <dbReference type="Proteomes" id="UP000316621"/>
    </source>
</evidence>
<proteinExistence type="predicted"/>
<accession>A0A4Y7IGN4</accession>
<gene>
    <name evidence="2" type="ORF">C5167_041013</name>
</gene>
<protein>
    <submittedName>
        <fullName evidence="2">Uncharacterized protein</fullName>
    </submittedName>
</protein>
<dbReference type="Proteomes" id="UP000316621">
    <property type="component" value="Chromosome 1"/>
</dbReference>
<dbReference type="PANTHER" id="PTHR31446">
    <property type="entry name" value="ACID PHOSPHATASE/VANADIUM-DEPENDENT HALOPEROXIDASE-RELATED PROTEIN"/>
    <property type="match status" value="1"/>
</dbReference>
<dbReference type="InterPro" id="IPR003832">
    <property type="entry name" value="DUF212"/>
</dbReference>
<feature type="compositionally biased region" description="Low complexity" evidence="1">
    <location>
        <begin position="180"/>
        <end position="199"/>
    </location>
</feature>
<dbReference type="PANTHER" id="PTHR31446:SF2">
    <property type="entry name" value="ACID PHOSPHATASE_VANADIUM-DEPENDENT HALOPEROXIDASE-RELATED PROTEIN"/>
    <property type="match status" value="1"/>
</dbReference>
<dbReference type="Pfam" id="PF02681">
    <property type="entry name" value="DUF212"/>
    <property type="match status" value="1"/>
</dbReference>
<evidence type="ECO:0000256" key="1">
    <source>
        <dbReference type="SAM" id="MobiDB-lite"/>
    </source>
</evidence>
<sequence>MISCLSTSATPPINTQQFLIQNHNSSSSSSPISFRKKPNRTKSFVCLSSIGVQEIAEIAHNKVLVASTLSALIGEFSKPFTSVLLYNEEFNFKNLFRSGGFPSTHSSCVVAAATTLGLERGFSDSVFGVAVVFAAIVMYDAQGVRREVGKHAKVLNQSSEKQNYSISYQSKDGLIMESNSKASTSSSPLDSKSPVPSLSIAENSCTTSNPPLLRTGKVKNGFNSIPSSLTNYDNETSDEPNFSNNPSKLKETVGHTEIEVAAGAFLGFANYKITLSASPSILGIQVHIAGVGDWVHFIAGSFSGLHAHNHPSLLTYKGN</sequence>
<reference evidence="2 3" key="1">
    <citation type="journal article" date="2018" name="Science">
        <title>The opium poppy genome and morphinan production.</title>
        <authorList>
            <person name="Guo L."/>
            <person name="Winzer T."/>
            <person name="Yang X."/>
            <person name="Li Y."/>
            <person name="Ning Z."/>
            <person name="He Z."/>
            <person name="Teodor R."/>
            <person name="Lu Y."/>
            <person name="Bowser T.A."/>
            <person name="Graham I.A."/>
            <person name="Ye K."/>
        </authorList>
    </citation>
    <scope>NUCLEOTIDE SEQUENCE [LARGE SCALE GENOMIC DNA]</scope>
    <source>
        <strain evidence="3">cv. HN1</strain>
        <tissue evidence="2">Leaves</tissue>
    </source>
</reference>
<name>A0A4Y7IGN4_PAPSO</name>
<evidence type="ECO:0000313" key="2">
    <source>
        <dbReference type="EMBL" id="RZC48073.1"/>
    </source>
</evidence>
<feature type="compositionally biased region" description="Polar residues" evidence="1">
    <location>
        <begin position="200"/>
        <end position="210"/>
    </location>
</feature>
<dbReference type="Gramene" id="RZC48073">
    <property type="protein sequence ID" value="RZC48073"/>
    <property type="gene ID" value="C5167_041013"/>
</dbReference>
<dbReference type="STRING" id="3469.A0A4Y7IGN4"/>
<dbReference type="EMBL" id="CM010715">
    <property type="protein sequence ID" value="RZC48073.1"/>
    <property type="molecule type" value="Genomic_DNA"/>
</dbReference>